<organism evidence="2 3">
    <name type="scientific">Streptomyces lonegramiae</name>
    <dbReference type="NCBI Taxonomy" id="3075524"/>
    <lineage>
        <taxon>Bacteria</taxon>
        <taxon>Bacillati</taxon>
        <taxon>Actinomycetota</taxon>
        <taxon>Actinomycetes</taxon>
        <taxon>Kitasatosporales</taxon>
        <taxon>Streptomycetaceae</taxon>
        <taxon>Streptomyces</taxon>
    </lineage>
</organism>
<dbReference type="PANTHER" id="PTHR43861">
    <property type="entry name" value="TRANS-ACONITATE 2-METHYLTRANSFERASE-RELATED"/>
    <property type="match status" value="1"/>
</dbReference>
<gene>
    <name evidence="2" type="ORF">RND15_32960</name>
</gene>
<dbReference type="RefSeq" id="WP_311728001.1">
    <property type="nucleotide sequence ID" value="NZ_JAVRFD010000020.1"/>
</dbReference>
<dbReference type="InterPro" id="IPR029063">
    <property type="entry name" value="SAM-dependent_MTases_sf"/>
</dbReference>
<accession>A0ABU2XNG7</accession>
<keyword evidence="2" id="KW-0808">Transferase</keyword>
<comment type="caution">
    <text evidence="2">The sequence shown here is derived from an EMBL/GenBank/DDBJ whole genome shotgun (WGS) entry which is preliminary data.</text>
</comment>
<proteinExistence type="predicted"/>
<name>A0ABU2XNG7_9ACTN</name>
<evidence type="ECO:0000313" key="3">
    <source>
        <dbReference type="Proteomes" id="UP001180754"/>
    </source>
</evidence>
<feature type="domain" description="Methyltransferase type 11" evidence="1">
    <location>
        <begin position="43"/>
        <end position="144"/>
    </location>
</feature>
<keyword evidence="2" id="KW-0489">Methyltransferase</keyword>
<dbReference type="Pfam" id="PF08241">
    <property type="entry name" value="Methyltransf_11"/>
    <property type="match status" value="1"/>
</dbReference>
<dbReference type="GO" id="GO:0008168">
    <property type="term" value="F:methyltransferase activity"/>
    <property type="evidence" value="ECO:0007669"/>
    <property type="project" value="UniProtKB-KW"/>
</dbReference>
<evidence type="ECO:0000313" key="2">
    <source>
        <dbReference type="EMBL" id="MDT0547479.1"/>
    </source>
</evidence>
<reference evidence="2" key="1">
    <citation type="submission" date="2024-05" db="EMBL/GenBank/DDBJ databases">
        <title>30 novel species of actinomycetes from the DSMZ collection.</title>
        <authorList>
            <person name="Nouioui I."/>
        </authorList>
    </citation>
    <scope>NUCLEOTIDE SEQUENCE</scope>
    <source>
        <strain evidence="2">DSM 41529</strain>
    </source>
</reference>
<evidence type="ECO:0000259" key="1">
    <source>
        <dbReference type="Pfam" id="PF08241"/>
    </source>
</evidence>
<dbReference type="SUPFAM" id="SSF53335">
    <property type="entry name" value="S-adenosyl-L-methionine-dependent methyltransferases"/>
    <property type="match status" value="1"/>
</dbReference>
<dbReference type="Gene3D" id="3.40.50.150">
    <property type="entry name" value="Vaccinia Virus protein VP39"/>
    <property type="match status" value="1"/>
</dbReference>
<keyword evidence="3" id="KW-1185">Reference proteome</keyword>
<dbReference type="GO" id="GO:0032259">
    <property type="term" value="P:methylation"/>
    <property type="evidence" value="ECO:0007669"/>
    <property type="project" value="UniProtKB-KW"/>
</dbReference>
<protein>
    <submittedName>
        <fullName evidence="2">Methyltransferase domain-containing protein</fullName>
    </submittedName>
</protein>
<dbReference type="PANTHER" id="PTHR43861:SF1">
    <property type="entry name" value="TRANS-ACONITATE 2-METHYLTRANSFERASE"/>
    <property type="match status" value="1"/>
</dbReference>
<dbReference type="EMBL" id="JAVRFD010000020">
    <property type="protein sequence ID" value="MDT0547479.1"/>
    <property type="molecule type" value="Genomic_DNA"/>
</dbReference>
<sequence length="194" mass="21461">MTTAPATYWERLWHDGRRYRKVTGAETTLLARHLGPGRGRPALDIGSGDGALARHLHHQLGYRTTGVDCAPTAVALAAAEDVEDVEDESGPAWRLMDFTSDDLGKLPEPAYAAVTCRLVYRWVDDKPAFLDRVRHVLAPGGILWVVTELAERREDTDPLKKLGITAADVEFLTAGWSVVRTADLDLLRCYALRL</sequence>
<dbReference type="Proteomes" id="UP001180754">
    <property type="component" value="Unassembled WGS sequence"/>
</dbReference>
<dbReference type="InterPro" id="IPR013216">
    <property type="entry name" value="Methyltransf_11"/>
</dbReference>
<dbReference type="CDD" id="cd02440">
    <property type="entry name" value="AdoMet_MTases"/>
    <property type="match status" value="1"/>
</dbReference>